<dbReference type="InterPro" id="IPR006073">
    <property type="entry name" value="GTP-bd"/>
</dbReference>
<dbReference type="PRINTS" id="PR00326">
    <property type="entry name" value="GTP1OBG"/>
</dbReference>
<protein>
    <submittedName>
        <fullName evidence="2">GTP-binding protein</fullName>
    </submittedName>
</protein>
<dbReference type="PANTHER" id="PTHR43127">
    <property type="entry name" value="DEVELOPMENTALLY-REGULATED GTP-BINDING PROTEIN 2"/>
    <property type="match status" value="1"/>
</dbReference>
<dbReference type="SUPFAM" id="SSF52540">
    <property type="entry name" value="P-loop containing nucleoside triphosphate hydrolases"/>
    <property type="match status" value="1"/>
</dbReference>
<evidence type="ECO:0000259" key="1">
    <source>
        <dbReference type="Pfam" id="PF01926"/>
    </source>
</evidence>
<dbReference type="GO" id="GO:0003924">
    <property type="term" value="F:GTPase activity"/>
    <property type="evidence" value="ECO:0007669"/>
    <property type="project" value="InterPro"/>
</dbReference>
<dbReference type="EMBL" id="VBAO01000084">
    <property type="protein sequence ID" value="TMI83235.1"/>
    <property type="molecule type" value="Genomic_DNA"/>
</dbReference>
<evidence type="ECO:0000313" key="3">
    <source>
        <dbReference type="Proteomes" id="UP000320048"/>
    </source>
</evidence>
<dbReference type="Gene3D" id="3.40.50.300">
    <property type="entry name" value="P-loop containing nucleotide triphosphate hydrolases"/>
    <property type="match status" value="1"/>
</dbReference>
<sequence>MPANLTPQYLEAERRFREATTVDEQLAALDEMMATIPKHKGTERMRADIRRRMAKLRTDAARKKSVGAGGPTWQHVPREGAGQVALVGPPNAGKSRLLAALSNAAPVVAPYPFATRTPLPGMVDFENVKIQLIDLPPIAPETAEPWLFALIRQADAALLVADIESDDLLSSLEDTLDLAGRFNLRLVRNASDGGVPTLLVAAKADVPGAAERLEI</sequence>
<dbReference type="Pfam" id="PF01926">
    <property type="entry name" value="MMR_HSR1"/>
    <property type="match status" value="1"/>
</dbReference>
<accession>A0A537JI72</accession>
<gene>
    <name evidence="2" type="ORF">E6H04_03405</name>
</gene>
<dbReference type="InterPro" id="IPR027417">
    <property type="entry name" value="P-loop_NTPase"/>
</dbReference>
<evidence type="ECO:0000313" key="2">
    <source>
        <dbReference type="EMBL" id="TMI83235.1"/>
    </source>
</evidence>
<organism evidence="2 3">
    <name type="scientific">Candidatus Segetimicrobium genomatis</name>
    <dbReference type="NCBI Taxonomy" id="2569760"/>
    <lineage>
        <taxon>Bacteria</taxon>
        <taxon>Bacillati</taxon>
        <taxon>Candidatus Sysuimicrobiota</taxon>
        <taxon>Candidatus Sysuimicrobiia</taxon>
        <taxon>Candidatus Sysuimicrobiales</taxon>
        <taxon>Candidatus Segetimicrobiaceae</taxon>
        <taxon>Candidatus Segetimicrobium</taxon>
    </lineage>
</organism>
<dbReference type="Gene3D" id="6.10.140.1070">
    <property type="match status" value="1"/>
</dbReference>
<dbReference type="InterPro" id="IPR045001">
    <property type="entry name" value="DRG"/>
</dbReference>
<proteinExistence type="predicted"/>
<feature type="domain" description="G" evidence="1">
    <location>
        <begin position="83"/>
        <end position="174"/>
    </location>
</feature>
<dbReference type="GO" id="GO:0005525">
    <property type="term" value="F:GTP binding"/>
    <property type="evidence" value="ECO:0007669"/>
    <property type="project" value="InterPro"/>
</dbReference>
<feature type="non-terminal residue" evidence="2">
    <location>
        <position position="215"/>
    </location>
</feature>
<dbReference type="AlphaFoldDB" id="A0A537JI72"/>
<dbReference type="Proteomes" id="UP000320048">
    <property type="component" value="Unassembled WGS sequence"/>
</dbReference>
<name>A0A537JI72_9BACT</name>
<comment type="caution">
    <text evidence="2">The sequence shown here is derived from an EMBL/GenBank/DDBJ whole genome shotgun (WGS) entry which is preliminary data.</text>
</comment>
<reference evidence="2 3" key="1">
    <citation type="journal article" date="2019" name="Nat. Microbiol.">
        <title>Mediterranean grassland soil C-N compound turnover is dependent on rainfall and depth, and is mediated by genomically divergent microorganisms.</title>
        <authorList>
            <person name="Diamond S."/>
            <person name="Andeer P.F."/>
            <person name="Li Z."/>
            <person name="Crits-Christoph A."/>
            <person name="Burstein D."/>
            <person name="Anantharaman K."/>
            <person name="Lane K.R."/>
            <person name="Thomas B.C."/>
            <person name="Pan C."/>
            <person name="Northen T.R."/>
            <person name="Banfield J.F."/>
        </authorList>
    </citation>
    <scope>NUCLEOTIDE SEQUENCE [LARGE SCALE GENOMIC DNA]</scope>
    <source>
        <strain evidence="2">NP_7</strain>
    </source>
</reference>